<evidence type="ECO:0000313" key="3">
    <source>
        <dbReference type="WBParaSite" id="PSU_v2.g12183.t1"/>
    </source>
</evidence>
<dbReference type="PANTHER" id="PTHR31936">
    <property type="entry name" value="PROTEIN CBG18744"/>
    <property type="match status" value="1"/>
</dbReference>
<protein>
    <submittedName>
        <fullName evidence="3">Uncharacterized protein</fullName>
    </submittedName>
</protein>
<dbReference type="PRINTS" id="PR01705">
    <property type="entry name" value="TSP1REPEAT"/>
</dbReference>
<feature type="region of interest" description="Disordered" evidence="1">
    <location>
        <begin position="1"/>
        <end position="22"/>
    </location>
</feature>
<dbReference type="PROSITE" id="PS50092">
    <property type="entry name" value="TSP1"/>
    <property type="match status" value="2"/>
</dbReference>
<evidence type="ECO:0000256" key="1">
    <source>
        <dbReference type="SAM" id="MobiDB-lite"/>
    </source>
</evidence>
<dbReference type="WBParaSite" id="PSU_v2.g12183.t1">
    <property type="protein sequence ID" value="PSU_v2.g12183.t1"/>
    <property type="gene ID" value="PSU_v2.g12183"/>
</dbReference>
<name>A0A914Y335_9BILA</name>
<dbReference type="Pfam" id="PF00090">
    <property type="entry name" value="TSP_1"/>
    <property type="match status" value="1"/>
</dbReference>
<sequence length="232" mass="24343">MPPTTFTTPSATTSTSVPSTTSSMQCCPANGAWTDWAQTTTCGDTCGSCATITKKRSCASEEYGCPCFGNATKSELCGLSPCKFPRNSCCGTYKAMSYKGKIICGPLPPDTDTTTPAPPTCCSPGGAWSAWSKWSACSGTCGKCGSASRNRTCLTTASGCPCTGDADENRECFVKGVWGDWVIQSQCNGTCGGCGTMVFNRTCLSTDCDCEYDCLCLYKISLNLCLTEEAKP</sequence>
<reference evidence="3" key="1">
    <citation type="submission" date="2022-11" db="UniProtKB">
        <authorList>
            <consortium name="WormBaseParasite"/>
        </authorList>
    </citation>
    <scope>IDENTIFICATION</scope>
</reference>
<dbReference type="PANTHER" id="PTHR31936:SF5">
    <property type="entry name" value="VENOM PROTEIN"/>
    <property type="match status" value="1"/>
</dbReference>
<dbReference type="Gene3D" id="2.20.100.10">
    <property type="entry name" value="Thrombospondin type-1 (TSP1) repeat"/>
    <property type="match status" value="1"/>
</dbReference>
<dbReference type="Proteomes" id="UP000887577">
    <property type="component" value="Unplaced"/>
</dbReference>
<proteinExistence type="predicted"/>
<dbReference type="InterPro" id="IPR000884">
    <property type="entry name" value="TSP1_rpt"/>
</dbReference>
<accession>A0A914Y335</accession>
<dbReference type="InterPro" id="IPR036383">
    <property type="entry name" value="TSP1_rpt_sf"/>
</dbReference>
<dbReference type="SMART" id="SM00209">
    <property type="entry name" value="TSP1"/>
    <property type="match status" value="2"/>
</dbReference>
<evidence type="ECO:0000313" key="2">
    <source>
        <dbReference type="Proteomes" id="UP000887577"/>
    </source>
</evidence>
<dbReference type="SUPFAM" id="SSF82895">
    <property type="entry name" value="TSP-1 type 1 repeat"/>
    <property type="match status" value="1"/>
</dbReference>
<dbReference type="AlphaFoldDB" id="A0A914Y335"/>
<organism evidence="2 3">
    <name type="scientific">Panagrolaimus superbus</name>
    <dbReference type="NCBI Taxonomy" id="310955"/>
    <lineage>
        <taxon>Eukaryota</taxon>
        <taxon>Metazoa</taxon>
        <taxon>Ecdysozoa</taxon>
        <taxon>Nematoda</taxon>
        <taxon>Chromadorea</taxon>
        <taxon>Rhabditida</taxon>
        <taxon>Tylenchina</taxon>
        <taxon>Panagrolaimomorpha</taxon>
        <taxon>Panagrolaimoidea</taxon>
        <taxon>Panagrolaimidae</taxon>
        <taxon>Panagrolaimus</taxon>
    </lineage>
</organism>
<keyword evidence="2" id="KW-1185">Reference proteome</keyword>